<evidence type="ECO:0000313" key="1">
    <source>
        <dbReference type="EMBL" id="MCP2363201.1"/>
    </source>
</evidence>
<accession>A0A9X2GQ58</accession>
<sequence>MGFTPPRVLRDVRWRSLADAAAGAAHAHAKRTNDATPAEYATTITDVALDGTFPAKGHEDRVRRWAADTVAARG</sequence>
<organism evidence="1 2">
    <name type="scientific">Nonomuraea thailandensis</name>
    <dbReference type="NCBI Taxonomy" id="1188745"/>
    <lineage>
        <taxon>Bacteria</taxon>
        <taxon>Bacillati</taxon>
        <taxon>Actinomycetota</taxon>
        <taxon>Actinomycetes</taxon>
        <taxon>Streptosporangiales</taxon>
        <taxon>Streptosporangiaceae</taxon>
        <taxon>Nonomuraea</taxon>
    </lineage>
</organism>
<dbReference type="RefSeq" id="WP_253754618.1">
    <property type="nucleotide sequence ID" value="NZ_BAABKA010000023.1"/>
</dbReference>
<dbReference type="InterPro" id="IPR045990">
    <property type="entry name" value="DUF5946"/>
</dbReference>
<reference evidence="1" key="1">
    <citation type="submission" date="2022-06" db="EMBL/GenBank/DDBJ databases">
        <title>Sequencing the genomes of 1000 actinobacteria strains.</title>
        <authorList>
            <person name="Klenk H.-P."/>
        </authorList>
    </citation>
    <scope>NUCLEOTIDE SEQUENCE</scope>
    <source>
        <strain evidence="1">DSM 46694</strain>
    </source>
</reference>
<name>A0A9X2GQ58_9ACTN</name>
<keyword evidence="2" id="KW-1185">Reference proteome</keyword>
<dbReference type="EMBL" id="JAMZEB010000002">
    <property type="protein sequence ID" value="MCP2363201.1"/>
    <property type="molecule type" value="Genomic_DNA"/>
</dbReference>
<dbReference type="AlphaFoldDB" id="A0A9X2GQ58"/>
<dbReference type="Pfam" id="PF19371">
    <property type="entry name" value="DUF5946"/>
    <property type="match status" value="1"/>
</dbReference>
<proteinExistence type="predicted"/>
<comment type="caution">
    <text evidence="1">The sequence shown here is derived from an EMBL/GenBank/DDBJ whole genome shotgun (WGS) entry which is preliminary data.</text>
</comment>
<gene>
    <name evidence="1" type="ORF">HD597_010221</name>
</gene>
<evidence type="ECO:0000313" key="2">
    <source>
        <dbReference type="Proteomes" id="UP001139648"/>
    </source>
</evidence>
<dbReference type="Proteomes" id="UP001139648">
    <property type="component" value="Unassembled WGS sequence"/>
</dbReference>
<protein>
    <submittedName>
        <fullName evidence="1">Uncharacterized protein</fullName>
    </submittedName>
</protein>